<sequence length="124" mass="13649">MSDANANAAAMPTPDQVLVPASDAVTLDGISKPLLEYVVRLGYLHWLLFGEPLRIQRVYEPIALVTNAQHVGTHVAFELESLEEHEQLVFLGLVVYSAPANQCVMADMRALPPGKRITVDYYGE</sequence>
<proteinExistence type="predicted"/>
<dbReference type="Proteomes" id="UP000567293">
    <property type="component" value="Unassembled WGS sequence"/>
</dbReference>
<reference evidence="1" key="1">
    <citation type="submission" date="2020-06" db="EMBL/GenBank/DDBJ databases">
        <title>Legume-microbial interactions unlock mineral nutrients during tropical forest succession.</title>
        <authorList>
            <person name="Epihov D.Z."/>
        </authorList>
    </citation>
    <scope>NUCLEOTIDE SEQUENCE [LARGE SCALE GENOMIC DNA]</scope>
    <source>
        <strain evidence="1">Pan2503</strain>
    </source>
</reference>
<dbReference type="AlphaFoldDB" id="A0A7V8NNZ7"/>
<keyword evidence="2" id="KW-1185">Reference proteome</keyword>
<dbReference type="EMBL" id="JACDQQ010000729">
    <property type="protein sequence ID" value="MBA0084821.1"/>
    <property type="molecule type" value="Genomic_DNA"/>
</dbReference>
<name>A0A7V8NNZ7_9BACT</name>
<gene>
    <name evidence="1" type="ORF">HRJ53_07490</name>
</gene>
<accession>A0A7V8NNZ7</accession>
<organism evidence="1 2">
    <name type="scientific">Candidatus Acidiferrum panamense</name>
    <dbReference type="NCBI Taxonomy" id="2741543"/>
    <lineage>
        <taxon>Bacteria</taxon>
        <taxon>Pseudomonadati</taxon>
        <taxon>Acidobacteriota</taxon>
        <taxon>Terriglobia</taxon>
        <taxon>Candidatus Acidiferrales</taxon>
        <taxon>Candidatus Acidiferrum</taxon>
    </lineage>
</organism>
<comment type="caution">
    <text evidence="1">The sequence shown here is derived from an EMBL/GenBank/DDBJ whole genome shotgun (WGS) entry which is preliminary data.</text>
</comment>
<protein>
    <submittedName>
        <fullName evidence="1">Uncharacterized protein</fullName>
    </submittedName>
</protein>
<evidence type="ECO:0000313" key="1">
    <source>
        <dbReference type="EMBL" id="MBA0084821.1"/>
    </source>
</evidence>
<evidence type="ECO:0000313" key="2">
    <source>
        <dbReference type="Proteomes" id="UP000567293"/>
    </source>
</evidence>